<gene>
    <name evidence="1" type="ORF">AR9_g192</name>
</gene>
<dbReference type="EMBL" id="KU878088">
    <property type="protein sequence ID" value="AMS01276.1"/>
    <property type="molecule type" value="Genomic_DNA"/>
</dbReference>
<dbReference type="KEGG" id="vg:29058910"/>
<proteinExistence type="predicted"/>
<dbReference type="Proteomes" id="UP000202618">
    <property type="component" value="Segment"/>
</dbReference>
<evidence type="ECO:0000313" key="2">
    <source>
        <dbReference type="Proteomes" id="UP000202618"/>
    </source>
</evidence>
<protein>
    <submittedName>
        <fullName evidence="1">Uncharacterized protein</fullName>
    </submittedName>
</protein>
<dbReference type="RefSeq" id="YP_009283096.1">
    <property type="nucleotide sequence ID" value="NC_031039.1"/>
</dbReference>
<accession>A0A172JIA0</accession>
<reference evidence="1 2" key="1">
    <citation type="journal article" date="2016" name="Virology">
        <title>The genome of AR9, a giant transducing Bacillus phage encoding two multisubunit RNA polymerases.</title>
        <authorList>
            <person name="Lavysh D."/>
            <person name="Sokolova M."/>
            <person name="Minakhin L."/>
            <person name="Yakunina M."/>
            <person name="Artamonova T."/>
            <person name="Kozyavkin S."/>
            <person name="Makarova K.S."/>
            <person name="Koonin E.V."/>
            <person name="Severinov K."/>
        </authorList>
    </citation>
    <scope>NUCLEOTIDE SEQUENCE [LARGE SCALE GENOMIC DNA]</scope>
</reference>
<organism evidence="1 2">
    <name type="scientific">Bacillus phage AR9</name>
    <dbReference type="NCBI Taxonomy" id="1815509"/>
    <lineage>
        <taxon>Viruses</taxon>
        <taxon>Duplodnaviria</taxon>
        <taxon>Heunggongvirae</taxon>
        <taxon>Uroviricota</taxon>
        <taxon>Caudoviricetes</taxon>
        <taxon>Takahashivirus</taxon>
        <taxon>Bacillus phage PBS1</taxon>
    </lineage>
</organism>
<dbReference type="GeneID" id="29058910"/>
<sequence>MIVKTRLTYLNGFKIKNELNVKDGKITDLNNPDNHIITNTFYVRNITDSIGKTQATLCNFNSNKPVLSGFSNLIVKENKKDKVFLTNVTSLKSTIDVKMDYTIYLKPSVNGLQDFSINAVSGHSLTVKLNTSEVSLIKQVKGLPSSLYYDADSEMIKGTPLVLGDFVITVVLKNKSEVLINLKVSSEYETKTV</sequence>
<evidence type="ECO:0000313" key="1">
    <source>
        <dbReference type="EMBL" id="AMS01276.1"/>
    </source>
</evidence>
<name>A0A172JIA0_BPPB1</name>